<gene>
    <name evidence="1" type="ORF">SAMN06265376_102263</name>
</gene>
<evidence type="ECO:0008006" key="3">
    <source>
        <dbReference type="Google" id="ProtNLM"/>
    </source>
</evidence>
<dbReference type="OrthoDB" id="1367364at2"/>
<keyword evidence="2" id="KW-1185">Reference proteome</keyword>
<dbReference type="EMBL" id="FZNY01000002">
    <property type="protein sequence ID" value="SNR73181.1"/>
    <property type="molecule type" value="Genomic_DNA"/>
</dbReference>
<organism evidence="1 2">
    <name type="scientific">Dokdonia pacifica</name>
    <dbReference type="NCBI Taxonomy" id="1627892"/>
    <lineage>
        <taxon>Bacteria</taxon>
        <taxon>Pseudomonadati</taxon>
        <taxon>Bacteroidota</taxon>
        <taxon>Flavobacteriia</taxon>
        <taxon>Flavobacteriales</taxon>
        <taxon>Flavobacteriaceae</taxon>
        <taxon>Dokdonia</taxon>
    </lineage>
</organism>
<evidence type="ECO:0000313" key="1">
    <source>
        <dbReference type="EMBL" id="SNR73181.1"/>
    </source>
</evidence>
<name>A0A238YR65_9FLAO</name>
<accession>A0A238YR65</accession>
<evidence type="ECO:0000313" key="2">
    <source>
        <dbReference type="Proteomes" id="UP000198379"/>
    </source>
</evidence>
<dbReference type="Proteomes" id="UP000198379">
    <property type="component" value="Unassembled WGS sequence"/>
</dbReference>
<sequence>MKKTLIIAIFSFISLQLFAQDKYLRSVTETQELSKEVVALFKENKISESFEKLAPYWPLPQNEIESLEEKTIKYLNIIKDRFGKPIGTLKVKDEIIADIAIRETYLVRYENTAIRIIFTYYQNDYGWVINAFKWDDSFTEEFEVKH</sequence>
<reference evidence="1 2" key="1">
    <citation type="submission" date="2017-06" db="EMBL/GenBank/DDBJ databases">
        <authorList>
            <person name="Kim H.J."/>
            <person name="Triplett B.A."/>
        </authorList>
    </citation>
    <scope>NUCLEOTIDE SEQUENCE [LARGE SCALE GENOMIC DNA]</scope>
    <source>
        <strain evidence="1 2">DSM 25597</strain>
    </source>
</reference>
<dbReference type="RefSeq" id="WP_089371026.1">
    <property type="nucleotide sequence ID" value="NZ_BMEP01000001.1"/>
</dbReference>
<protein>
    <recommendedName>
        <fullName evidence="3">DUF3887 domain-containing protein</fullName>
    </recommendedName>
</protein>
<dbReference type="AlphaFoldDB" id="A0A238YR65"/>
<proteinExistence type="predicted"/>